<name>A0A5N8XGW9_9ACTN</name>
<dbReference type="Gene3D" id="1.10.10.10">
    <property type="entry name" value="Winged helix-like DNA-binding domain superfamily/Winged helix DNA-binding domain"/>
    <property type="match status" value="1"/>
</dbReference>
<dbReference type="Proteomes" id="UP000400924">
    <property type="component" value="Unassembled WGS sequence"/>
</dbReference>
<keyword evidence="3" id="KW-0238">DNA-binding</keyword>
<comment type="caution">
    <text evidence="6">The sequence shown here is derived from an EMBL/GenBank/DDBJ whole genome shotgun (WGS) entry which is preliminary data.</text>
</comment>
<evidence type="ECO:0000256" key="3">
    <source>
        <dbReference type="ARBA" id="ARBA00023125"/>
    </source>
</evidence>
<dbReference type="Pfam" id="PF03466">
    <property type="entry name" value="LysR_substrate"/>
    <property type="match status" value="1"/>
</dbReference>
<keyword evidence="2" id="KW-0805">Transcription regulation</keyword>
<evidence type="ECO:0000256" key="2">
    <source>
        <dbReference type="ARBA" id="ARBA00023015"/>
    </source>
</evidence>
<dbReference type="AlphaFoldDB" id="A0A5N8XGW9"/>
<dbReference type="GO" id="GO:0003700">
    <property type="term" value="F:DNA-binding transcription factor activity"/>
    <property type="evidence" value="ECO:0007669"/>
    <property type="project" value="InterPro"/>
</dbReference>
<dbReference type="SUPFAM" id="SSF46785">
    <property type="entry name" value="Winged helix' DNA-binding domain"/>
    <property type="match status" value="1"/>
</dbReference>
<dbReference type="InterPro" id="IPR005119">
    <property type="entry name" value="LysR_subst-bd"/>
</dbReference>
<evidence type="ECO:0000313" key="7">
    <source>
        <dbReference type="Proteomes" id="UP000400924"/>
    </source>
</evidence>
<sequence length="328" mass="35561">MDVRQLEYFLAIVDRGGFNRAASALYVSQPSLSQAVRALERDLGSELFHRIGRRAVLTEAGRALIEPAREAVRSLQTARASVAAVHELREGRLDVASVPSQAVEPLTSLVSTFSHRYPGVSVAIKAAFTARDVIDMVRTGAVELGLLASTGPFSDKEVVAYALERQRFVLMVPAEGPFAGRTTVECRELAGQRLIVGQPGTGMRAYVDALREQGIEFTIAAETEHRVSLMPLVLAGVGLAVIMDSWRDLARRLGARILDIEPETSLDIALVSRRGSRRVRHGRHLGHQRLTGTTGGRQAPLKLISAAYKGYPPCVLDAPRPALLQSTA</sequence>
<evidence type="ECO:0000313" key="6">
    <source>
        <dbReference type="EMBL" id="MPY58689.1"/>
    </source>
</evidence>
<keyword evidence="7" id="KW-1185">Reference proteome</keyword>
<dbReference type="Pfam" id="PF00126">
    <property type="entry name" value="HTH_1"/>
    <property type="match status" value="1"/>
</dbReference>
<organism evidence="6 7">
    <name type="scientific">Streptomyces spongiae</name>
    <dbReference type="NCBI Taxonomy" id="565072"/>
    <lineage>
        <taxon>Bacteria</taxon>
        <taxon>Bacillati</taxon>
        <taxon>Actinomycetota</taxon>
        <taxon>Actinomycetes</taxon>
        <taxon>Kitasatosporales</taxon>
        <taxon>Streptomycetaceae</taxon>
        <taxon>Streptomyces</taxon>
    </lineage>
</organism>
<dbReference type="RefSeq" id="WP_152772219.1">
    <property type="nucleotide sequence ID" value="NZ_VJZC01000096.1"/>
</dbReference>
<accession>A0A5N8XGW9</accession>
<dbReference type="GO" id="GO:0032993">
    <property type="term" value="C:protein-DNA complex"/>
    <property type="evidence" value="ECO:0007669"/>
    <property type="project" value="TreeGrafter"/>
</dbReference>
<dbReference type="InterPro" id="IPR036388">
    <property type="entry name" value="WH-like_DNA-bd_sf"/>
</dbReference>
<dbReference type="PROSITE" id="PS50931">
    <property type="entry name" value="HTH_LYSR"/>
    <property type="match status" value="1"/>
</dbReference>
<gene>
    <name evidence="6" type="ORF">FNH08_16420</name>
</gene>
<evidence type="ECO:0000256" key="4">
    <source>
        <dbReference type="ARBA" id="ARBA00023163"/>
    </source>
</evidence>
<dbReference type="Gene3D" id="3.40.190.10">
    <property type="entry name" value="Periplasmic binding protein-like II"/>
    <property type="match status" value="2"/>
</dbReference>
<evidence type="ECO:0000259" key="5">
    <source>
        <dbReference type="PROSITE" id="PS50931"/>
    </source>
</evidence>
<feature type="domain" description="HTH lysR-type" evidence="5">
    <location>
        <begin position="1"/>
        <end position="58"/>
    </location>
</feature>
<comment type="similarity">
    <text evidence="1">Belongs to the LysR transcriptional regulatory family.</text>
</comment>
<dbReference type="InterPro" id="IPR000847">
    <property type="entry name" value="LysR_HTH_N"/>
</dbReference>
<dbReference type="PANTHER" id="PTHR30346">
    <property type="entry name" value="TRANSCRIPTIONAL DUAL REGULATOR HCAR-RELATED"/>
    <property type="match status" value="1"/>
</dbReference>
<dbReference type="PANTHER" id="PTHR30346:SF29">
    <property type="entry name" value="LYSR SUBSTRATE-BINDING"/>
    <property type="match status" value="1"/>
</dbReference>
<dbReference type="InterPro" id="IPR036390">
    <property type="entry name" value="WH_DNA-bd_sf"/>
</dbReference>
<keyword evidence="4" id="KW-0804">Transcription</keyword>
<protein>
    <submittedName>
        <fullName evidence="6">LysR family transcriptional regulator</fullName>
    </submittedName>
</protein>
<proteinExistence type="inferred from homology"/>
<dbReference type="SUPFAM" id="SSF53850">
    <property type="entry name" value="Periplasmic binding protein-like II"/>
    <property type="match status" value="1"/>
</dbReference>
<dbReference type="PRINTS" id="PR00039">
    <property type="entry name" value="HTHLYSR"/>
</dbReference>
<reference evidence="6 7" key="1">
    <citation type="submission" date="2019-07" db="EMBL/GenBank/DDBJ databases">
        <title>New species of Amycolatopsis and Streptomyces.</title>
        <authorList>
            <person name="Duangmal K."/>
            <person name="Teo W.F.A."/>
            <person name="Lipun K."/>
        </authorList>
    </citation>
    <scope>NUCLEOTIDE SEQUENCE [LARGE SCALE GENOMIC DNA]</scope>
    <source>
        <strain evidence="6 7">NBRC 106415</strain>
    </source>
</reference>
<dbReference type="CDD" id="cd05466">
    <property type="entry name" value="PBP2_LTTR_substrate"/>
    <property type="match status" value="1"/>
</dbReference>
<dbReference type="FunFam" id="1.10.10.10:FF:000001">
    <property type="entry name" value="LysR family transcriptional regulator"/>
    <property type="match status" value="1"/>
</dbReference>
<evidence type="ECO:0000256" key="1">
    <source>
        <dbReference type="ARBA" id="ARBA00009437"/>
    </source>
</evidence>
<dbReference type="OrthoDB" id="3181812at2"/>
<dbReference type="EMBL" id="VJZC01000096">
    <property type="protein sequence ID" value="MPY58689.1"/>
    <property type="molecule type" value="Genomic_DNA"/>
</dbReference>
<dbReference type="GO" id="GO:0003677">
    <property type="term" value="F:DNA binding"/>
    <property type="evidence" value="ECO:0007669"/>
    <property type="project" value="UniProtKB-KW"/>
</dbReference>